<comment type="caution">
    <text evidence="2">The sequence shown here is derived from an EMBL/GenBank/DDBJ whole genome shotgun (WGS) entry which is preliminary data.</text>
</comment>
<evidence type="ECO:0000313" key="3">
    <source>
        <dbReference type="Proteomes" id="UP000738325"/>
    </source>
</evidence>
<dbReference type="AlphaFoldDB" id="A0A9P6UL05"/>
<protein>
    <submittedName>
        <fullName evidence="2">Uncharacterized protein</fullName>
    </submittedName>
</protein>
<accession>A0A9P6UL05</accession>
<sequence length="93" mass="9775">MLKQDELKDAAARSIPNVTDAHKDDDASEPLATRLSAMAIHAPLPAKATAAAAATTGVVGEESVHDDFDMNDMDDPLAGFEAQRSGIKDLSLK</sequence>
<evidence type="ECO:0000313" key="2">
    <source>
        <dbReference type="EMBL" id="KAG0309275.1"/>
    </source>
</evidence>
<proteinExistence type="predicted"/>
<organism evidence="2 3">
    <name type="scientific">Dissophora globulifera</name>
    <dbReference type="NCBI Taxonomy" id="979702"/>
    <lineage>
        <taxon>Eukaryota</taxon>
        <taxon>Fungi</taxon>
        <taxon>Fungi incertae sedis</taxon>
        <taxon>Mucoromycota</taxon>
        <taxon>Mortierellomycotina</taxon>
        <taxon>Mortierellomycetes</taxon>
        <taxon>Mortierellales</taxon>
        <taxon>Mortierellaceae</taxon>
        <taxon>Dissophora</taxon>
    </lineage>
</organism>
<gene>
    <name evidence="2" type="ORF">BGZ99_000921</name>
</gene>
<feature type="region of interest" description="Disordered" evidence="1">
    <location>
        <begin position="1"/>
        <end position="27"/>
    </location>
</feature>
<reference evidence="2" key="1">
    <citation type="journal article" date="2020" name="Fungal Divers.">
        <title>Resolving the Mortierellaceae phylogeny through synthesis of multi-gene phylogenetics and phylogenomics.</title>
        <authorList>
            <person name="Vandepol N."/>
            <person name="Liber J."/>
            <person name="Desiro A."/>
            <person name="Na H."/>
            <person name="Kennedy M."/>
            <person name="Barry K."/>
            <person name="Grigoriev I.V."/>
            <person name="Miller A.N."/>
            <person name="O'Donnell K."/>
            <person name="Stajich J.E."/>
            <person name="Bonito G."/>
        </authorList>
    </citation>
    <scope>NUCLEOTIDE SEQUENCE</scope>
    <source>
        <strain evidence="2">REB-010B</strain>
    </source>
</reference>
<dbReference type="EMBL" id="JAAAIP010001208">
    <property type="protein sequence ID" value="KAG0309275.1"/>
    <property type="molecule type" value="Genomic_DNA"/>
</dbReference>
<feature type="compositionally biased region" description="Basic and acidic residues" evidence="1">
    <location>
        <begin position="1"/>
        <end position="11"/>
    </location>
</feature>
<evidence type="ECO:0000256" key="1">
    <source>
        <dbReference type="SAM" id="MobiDB-lite"/>
    </source>
</evidence>
<name>A0A9P6UL05_9FUNG</name>
<feature type="region of interest" description="Disordered" evidence="1">
    <location>
        <begin position="65"/>
        <end position="93"/>
    </location>
</feature>
<feature type="non-terminal residue" evidence="2">
    <location>
        <position position="93"/>
    </location>
</feature>
<dbReference type="Proteomes" id="UP000738325">
    <property type="component" value="Unassembled WGS sequence"/>
</dbReference>
<keyword evidence="3" id="KW-1185">Reference proteome</keyword>